<dbReference type="EMBL" id="AACTAL010000027">
    <property type="protein sequence ID" value="EAM0028845.1"/>
    <property type="molecule type" value="Genomic_DNA"/>
</dbReference>
<protein>
    <submittedName>
        <fullName evidence="2">Uncharacterized protein</fullName>
    </submittedName>
</protein>
<proteinExistence type="predicted"/>
<evidence type="ECO:0000313" key="2">
    <source>
        <dbReference type="EMBL" id="EAM0028845.1"/>
    </source>
</evidence>
<organism evidence="2">
    <name type="scientific">Campylobacter coli</name>
    <dbReference type="NCBI Taxonomy" id="195"/>
    <lineage>
        <taxon>Bacteria</taxon>
        <taxon>Pseudomonadati</taxon>
        <taxon>Campylobacterota</taxon>
        <taxon>Epsilonproteobacteria</taxon>
        <taxon>Campylobacterales</taxon>
        <taxon>Campylobacteraceae</taxon>
        <taxon>Campylobacter</taxon>
    </lineage>
</organism>
<keyword evidence="1" id="KW-0175">Coiled coil</keyword>
<accession>A0A5T2C063</accession>
<evidence type="ECO:0000256" key="1">
    <source>
        <dbReference type="SAM" id="Coils"/>
    </source>
</evidence>
<feature type="coiled-coil region" evidence="1">
    <location>
        <begin position="153"/>
        <end position="180"/>
    </location>
</feature>
<feature type="coiled-coil region" evidence="1">
    <location>
        <begin position="51"/>
        <end position="103"/>
    </location>
</feature>
<name>A0A5T2C063_CAMCO</name>
<sequence>MAFYNPQRVVFNPDTGVIQNAGKVGGVLYDIMSKSFDDKVKANEFQQEQDLRKQQMEFNQAMQNNQLLQNERNFDYQKERANIADQQMEFNQAMQNNQLLQNERNFDYQKERANIADQQWQMNYNQRARQYAMQNALRQQAINTNKAYKDLNYQKGLLELQKLQNEINAKQKEQDLLNKVFSNAQGFDGQSNTNLPNNTRYKADAQFLDLASNQGKTYDTTHGFWNGALERAFGGWGSQSTDLNDASDLFLKRMQSDLLRGGKNAKWNLENIQANFPINGYTMEANNQRVAQALAGEWLAQAPNSYKMELEERLGNAKTNMEKQSAIEDYQKNMNFYNNYAPKVKAFYWDEKYSKPSKNAVIIDNSTTNQNIQNDLAKNTLAVQNQNTPKLHSVSFNGINAQISEPDANGNVILVNQAGKKMQVSVEELKKQGLIQ</sequence>
<dbReference type="AlphaFoldDB" id="A0A5T2C063"/>
<comment type="caution">
    <text evidence="2">The sequence shown here is derived from an EMBL/GenBank/DDBJ whole genome shotgun (WGS) entry which is preliminary data.</text>
</comment>
<gene>
    <name evidence="2" type="ORF">D1F27_06785</name>
</gene>
<reference evidence="2" key="1">
    <citation type="submission" date="2018-08" db="EMBL/GenBank/DDBJ databases">
        <authorList>
            <consortium name="NARMS: The National Antimicrobial Resistance Monitoring System"/>
        </authorList>
    </citation>
    <scope>NUCLEOTIDE SEQUENCE</scope>
    <source>
        <strain evidence="2">FSIS11813163</strain>
    </source>
</reference>